<sequence length="106" mass="13247">METQEKLASCYALHSYFSFLAYKKSHTLTTSFDRWSYVTFQYFFYFFFFFFFFFFFLQGRPSFKSYFVTRYFNFFKKLCRIFVGLLNGFYVDFFSFNFKTLKLFTN</sequence>
<name>A0A8D9BGN9_9HEMI</name>
<evidence type="ECO:0000256" key="1">
    <source>
        <dbReference type="SAM" id="Phobius"/>
    </source>
</evidence>
<keyword evidence="1" id="KW-1133">Transmembrane helix</keyword>
<dbReference type="EMBL" id="HBUF01628269">
    <property type="protein sequence ID" value="CAG6782605.1"/>
    <property type="molecule type" value="Transcribed_RNA"/>
</dbReference>
<evidence type="ECO:0000313" key="2">
    <source>
        <dbReference type="EMBL" id="CAG6782605.1"/>
    </source>
</evidence>
<proteinExistence type="predicted"/>
<keyword evidence="1" id="KW-0812">Transmembrane</keyword>
<dbReference type="AlphaFoldDB" id="A0A8D9BGN9"/>
<feature type="transmembrane region" description="Helical" evidence="1">
    <location>
        <begin position="35"/>
        <end position="57"/>
    </location>
</feature>
<organism evidence="2">
    <name type="scientific">Cacopsylla melanoneura</name>
    <dbReference type="NCBI Taxonomy" id="428564"/>
    <lineage>
        <taxon>Eukaryota</taxon>
        <taxon>Metazoa</taxon>
        <taxon>Ecdysozoa</taxon>
        <taxon>Arthropoda</taxon>
        <taxon>Hexapoda</taxon>
        <taxon>Insecta</taxon>
        <taxon>Pterygota</taxon>
        <taxon>Neoptera</taxon>
        <taxon>Paraneoptera</taxon>
        <taxon>Hemiptera</taxon>
        <taxon>Sternorrhyncha</taxon>
        <taxon>Psylloidea</taxon>
        <taxon>Psyllidae</taxon>
        <taxon>Psyllinae</taxon>
        <taxon>Cacopsylla</taxon>
    </lineage>
</organism>
<reference evidence="2" key="1">
    <citation type="submission" date="2021-05" db="EMBL/GenBank/DDBJ databases">
        <authorList>
            <person name="Alioto T."/>
            <person name="Alioto T."/>
            <person name="Gomez Garrido J."/>
        </authorList>
    </citation>
    <scope>NUCLEOTIDE SEQUENCE</scope>
</reference>
<protein>
    <submittedName>
        <fullName evidence="2">Uncharacterized protein</fullName>
    </submittedName>
</protein>
<feature type="transmembrane region" description="Helical" evidence="1">
    <location>
        <begin position="78"/>
        <end position="98"/>
    </location>
</feature>
<accession>A0A8D9BGN9</accession>
<keyword evidence="1" id="KW-0472">Membrane</keyword>